<protein>
    <submittedName>
        <fullName evidence="1">Uncharacterized protein</fullName>
    </submittedName>
</protein>
<reference evidence="1" key="2">
    <citation type="journal article" date="2016" name="Fungal Biol.">
        <title>Ochratoxin A production by Penicillium thymicola.</title>
        <authorList>
            <person name="Nguyen H.D.T."/>
            <person name="McMullin D.R."/>
            <person name="Ponomareva E."/>
            <person name="Riley R."/>
            <person name="Pomraning K.R."/>
            <person name="Baker S.E."/>
            <person name="Seifert K.A."/>
        </authorList>
    </citation>
    <scope>NUCLEOTIDE SEQUENCE</scope>
    <source>
        <strain evidence="1">DAOM 180753</strain>
    </source>
</reference>
<name>A0AAI9TRF0_PENTH</name>
<evidence type="ECO:0000313" key="1">
    <source>
        <dbReference type="EMBL" id="KAJ9492046.1"/>
    </source>
</evidence>
<gene>
    <name evidence="1" type="ORF">VN97_g1199</name>
</gene>
<proteinExistence type="predicted"/>
<evidence type="ECO:0000313" key="2">
    <source>
        <dbReference type="Proteomes" id="UP001227192"/>
    </source>
</evidence>
<accession>A0AAI9TRF0</accession>
<comment type="caution">
    <text evidence="1">The sequence shown here is derived from an EMBL/GenBank/DDBJ whole genome shotgun (WGS) entry which is preliminary data.</text>
</comment>
<keyword evidence="2" id="KW-1185">Reference proteome</keyword>
<dbReference type="Proteomes" id="UP001227192">
    <property type="component" value="Unassembled WGS sequence"/>
</dbReference>
<reference evidence="1" key="1">
    <citation type="submission" date="2015-06" db="EMBL/GenBank/DDBJ databases">
        <authorList>
            <person name="Nguyen H."/>
        </authorList>
    </citation>
    <scope>NUCLEOTIDE SEQUENCE</scope>
    <source>
        <strain evidence="1">DAOM 180753</strain>
    </source>
</reference>
<dbReference type="EMBL" id="LACB01000019">
    <property type="protein sequence ID" value="KAJ9492046.1"/>
    <property type="molecule type" value="Genomic_DNA"/>
</dbReference>
<organism evidence="1 2">
    <name type="scientific">Penicillium thymicola</name>
    <dbReference type="NCBI Taxonomy" id="293382"/>
    <lineage>
        <taxon>Eukaryota</taxon>
        <taxon>Fungi</taxon>
        <taxon>Dikarya</taxon>
        <taxon>Ascomycota</taxon>
        <taxon>Pezizomycotina</taxon>
        <taxon>Eurotiomycetes</taxon>
        <taxon>Eurotiomycetidae</taxon>
        <taxon>Eurotiales</taxon>
        <taxon>Aspergillaceae</taxon>
        <taxon>Penicillium</taxon>
    </lineage>
</organism>
<dbReference type="AlphaFoldDB" id="A0AAI9TRF0"/>
<sequence>MSNAASYGPIVVLNVSTYRCDALIIKQSGIRLLELPHVSQETINDHVSDPQSRTLEWLWDDIICPVLDALGFTGPPSGGQWPQIWWVPTGKLTRFSIHAACHHLRRSGETAARSSCLVLRLVRRGNHT</sequence>